<dbReference type="SUPFAM" id="SSF50985">
    <property type="entry name" value="RCC1/BLIP-II"/>
    <property type="match status" value="2"/>
</dbReference>
<dbReference type="EMBL" id="ML213598">
    <property type="protein sequence ID" value="TFK39864.1"/>
    <property type="molecule type" value="Genomic_DNA"/>
</dbReference>
<evidence type="ECO:0000256" key="1">
    <source>
        <dbReference type="PROSITE-ProRule" id="PRU00235"/>
    </source>
</evidence>
<dbReference type="Proteomes" id="UP000308652">
    <property type="component" value="Unassembled WGS sequence"/>
</dbReference>
<dbReference type="PROSITE" id="PS50012">
    <property type="entry name" value="RCC1_3"/>
    <property type="match status" value="3"/>
</dbReference>
<dbReference type="STRING" id="68775.A0A5C3M384"/>
<dbReference type="SUPFAM" id="SSF81383">
    <property type="entry name" value="F-box domain"/>
    <property type="match status" value="1"/>
</dbReference>
<gene>
    <name evidence="2" type="ORF">BDQ12DRAFT_681370</name>
</gene>
<feature type="repeat" description="RCC1" evidence="1">
    <location>
        <begin position="81"/>
        <end position="134"/>
    </location>
</feature>
<dbReference type="InterPro" id="IPR000408">
    <property type="entry name" value="Reg_chr_condens"/>
</dbReference>
<dbReference type="InterPro" id="IPR009091">
    <property type="entry name" value="RCC1/BLIP-II"/>
</dbReference>
<dbReference type="Gene3D" id="2.130.10.30">
    <property type="entry name" value="Regulator of chromosome condensation 1/beta-lactamase-inhibitor protein II"/>
    <property type="match status" value="2"/>
</dbReference>
<dbReference type="InterPro" id="IPR051553">
    <property type="entry name" value="Ran_GTPase-activating"/>
</dbReference>
<dbReference type="InterPro" id="IPR036047">
    <property type="entry name" value="F-box-like_dom_sf"/>
</dbReference>
<dbReference type="PRINTS" id="PR00633">
    <property type="entry name" value="RCCNDNSATION"/>
</dbReference>
<sequence length="591" mass="64805">MATSKPLTLSDMPIELLIDNLFPVMGTSDIVRLSSTDKYFSMICSDEMLWKRKLESDFNFTGTGTARTSGWKFIYRGLFKPRVFVWGERSNGRLGLSKYSSNHGVPFPTELRIPEARIVNLVAGGMSFHALDSKGRVFVWGTLDGTAPTLQSDGFSEPGKRADTPVRLHLPAPVRSVSCGRLHSSCLDQKNRIWTFTNWGRPFYLSSNLLTDPNLAPLQVECGWGFSSLLTKSGDVFVWWPFSGAMGEAVEAKNNEMDQVGDKKATLTADGVIPCIPWDVNIAPFRLPSIPILPELPSTGKEQKPLPQLIQIAGFDRHIVGLTDNGHVLKFGPLDNIERAGHASWEYLPKFSEISRVKEHPAFVNEDDDSAANRLTPPEAMHITHISANFLHFIAYSTGGSSIVLMGDTDTMPQSEPKIIPALQNRDVILVVLGDYHNAALTATGRLLTWGAYSAGALGLGDPRKLEPGTPGGFETLRDRVRATEHGGGTPPDVSVPTEVRFDHGRKKSKDRFCFSATAAGWHSGALVIDLEPNSDDDDNEIEEAEAQSEALREQTIESHRTWETPPIVPLPGIFRVGYAGRGGFGRGVGE</sequence>
<accession>A0A5C3M384</accession>
<feature type="repeat" description="RCC1" evidence="1">
    <location>
        <begin position="393"/>
        <end position="444"/>
    </location>
</feature>
<feature type="repeat" description="RCC1" evidence="1">
    <location>
        <begin position="135"/>
        <end position="190"/>
    </location>
</feature>
<keyword evidence="3" id="KW-1185">Reference proteome</keyword>
<dbReference type="PANTHER" id="PTHR45982">
    <property type="entry name" value="REGULATOR OF CHROMOSOME CONDENSATION"/>
    <property type="match status" value="1"/>
</dbReference>
<name>A0A5C3M384_9AGAR</name>
<dbReference type="GO" id="GO:0005737">
    <property type="term" value="C:cytoplasm"/>
    <property type="evidence" value="ECO:0007669"/>
    <property type="project" value="TreeGrafter"/>
</dbReference>
<protein>
    <submittedName>
        <fullName evidence="2">Regulator of chromosome condensation 1/beta-lactamase-inhibitor protein II</fullName>
    </submittedName>
</protein>
<dbReference type="GO" id="GO:0005085">
    <property type="term" value="F:guanyl-nucleotide exchange factor activity"/>
    <property type="evidence" value="ECO:0007669"/>
    <property type="project" value="TreeGrafter"/>
</dbReference>
<dbReference type="Pfam" id="PF13540">
    <property type="entry name" value="RCC1_2"/>
    <property type="match status" value="1"/>
</dbReference>
<evidence type="ECO:0000313" key="2">
    <source>
        <dbReference type="EMBL" id="TFK39864.1"/>
    </source>
</evidence>
<organism evidence="2 3">
    <name type="scientific">Crucibulum laeve</name>
    <dbReference type="NCBI Taxonomy" id="68775"/>
    <lineage>
        <taxon>Eukaryota</taxon>
        <taxon>Fungi</taxon>
        <taxon>Dikarya</taxon>
        <taxon>Basidiomycota</taxon>
        <taxon>Agaricomycotina</taxon>
        <taxon>Agaricomycetes</taxon>
        <taxon>Agaricomycetidae</taxon>
        <taxon>Agaricales</taxon>
        <taxon>Agaricineae</taxon>
        <taxon>Nidulariaceae</taxon>
        <taxon>Crucibulum</taxon>
    </lineage>
</organism>
<evidence type="ECO:0000313" key="3">
    <source>
        <dbReference type="Proteomes" id="UP000308652"/>
    </source>
</evidence>
<proteinExistence type="predicted"/>
<dbReference type="AlphaFoldDB" id="A0A5C3M384"/>
<dbReference type="PANTHER" id="PTHR45982:SF3">
    <property type="entry name" value="F-BOX PROTEIN POF9"/>
    <property type="match status" value="1"/>
</dbReference>
<reference evidence="2 3" key="1">
    <citation type="journal article" date="2019" name="Nat. Ecol. Evol.">
        <title>Megaphylogeny resolves global patterns of mushroom evolution.</title>
        <authorList>
            <person name="Varga T."/>
            <person name="Krizsan K."/>
            <person name="Foldi C."/>
            <person name="Dima B."/>
            <person name="Sanchez-Garcia M."/>
            <person name="Sanchez-Ramirez S."/>
            <person name="Szollosi G.J."/>
            <person name="Szarkandi J.G."/>
            <person name="Papp V."/>
            <person name="Albert L."/>
            <person name="Andreopoulos W."/>
            <person name="Angelini C."/>
            <person name="Antonin V."/>
            <person name="Barry K.W."/>
            <person name="Bougher N.L."/>
            <person name="Buchanan P."/>
            <person name="Buyck B."/>
            <person name="Bense V."/>
            <person name="Catcheside P."/>
            <person name="Chovatia M."/>
            <person name="Cooper J."/>
            <person name="Damon W."/>
            <person name="Desjardin D."/>
            <person name="Finy P."/>
            <person name="Geml J."/>
            <person name="Haridas S."/>
            <person name="Hughes K."/>
            <person name="Justo A."/>
            <person name="Karasinski D."/>
            <person name="Kautmanova I."/>
            <person name="Kiss B."/>
            <person name="Kocsube S."/>
            <person name="Kotiranta H."/>
            <person name="LaButti K.M."/>
            <person name="Lechner B.E."/>
            <person name="Liimatainen K."/>
            <person name="Lipzen A."/>
            <person name="Lukacs Z."/>
            <person name="Mihaltcheva S."/>
            <person name="Morgado L.N."/>
            <person name="Niskanen T."/>
            <person name="Noordeloos M.E."/>
            <person name="Ohm R.A."/>
            <person name="Ortiz-Santana B."/>
            <person name="Ovrebo C."/>
            <person name="Racz N."/>
            <person name="Riley R."/>
            <person name="Savchenko A."/>
            <person name="Shiryaev A."/>
            <person name="Soop K."/>
            <person name="Spirin V."/>
            <person name="Szebenyi C."/>
            <person name="Tomsovsky M."/>
            <person name="Tulloss R.E."/>
            <person name="Uehling J."/>
            <person name="Grigoriev I.V."/>
            <person name="Vagvolgyi C."/>
            <person name="Papp T."/>
            <person name="Martin F.M."/>
            <person name="Miettinen O."/>
            <person name="Hibbett D.S."/>
            <person name="Nagy L.G."/>
        </authorList>
    </citation>
    <scope>NUCLEOTIDE SEQUENCE [LARGE SCALE GENOMIC DNA]</scope>
    <source>
        <strain evidence="2 3">CBS 166.37</strain>
    </source>
</reference>
<dbReference type="OrthoDB" id="61110at2759"/>